<dbReference type="EC" id="5.4.99.12" evidence="5"/>
<sequence length="243" mass="26721">MATYRIDLAYDGSSFRGYAVQPNVHTVQGALEAQLSLHIPDIVTIVAGRTDAGVHATGQVVSFTTDHPILPDKIMRSLNKRLAPSIAVASFKQVNDDFHARFDATARVYRYQILDRPYPDPFLAGRVWNVHHDLDIDAMHRVAQLFIGTHDFASFCRAAPGRSTMRTVTAASWRTEGELTVFRVEASSFCHQMVRSLVALCVDVGRGKLAEVEVPAIFDARDRRGGNGAAPACGLTLVQVNYP</sequence>
<feature type="domain" description="Pseudouridine synthase I TruA alpha/beta" evidence="4">
    <location>
        <begin position="143"/>
        <end position="243"/>
    </location>
</feature>
<dbReference type="NCBIfam" id="TIGR00071">
    <property type="entry name" value="hisT_truA"/>
    <property type="match status" value="1"/>
</dbReference>
<dbReference type="GO" id="GO:0160147">
    <property type="term" value="F:tRNA pseudouridine(38-40) synthase activity"/>
    <property type="evidence" value="ECO:0007669"/>
    <property type="project" value="UniProtKB-EC"/>
</dbReference>
<dbReference type="EMBL" id="UOEK01000205">
    <property type="protein sequence ID" value="VAW01209.1"/>
    <property type="molecule type" value="Genomic_DNA"/>
</dbReference>
<evidence type="ECO:0000313" key="5">
    <source>
        <dbReference type="EMBL" id="VAW01209.1"/>
    </source>
</evidence>
<dbReference type="FunFam" id="3.30.70.580:FF:000001">
    <property type="entry name" value="tRNA pseudouridine synthase A"/>
    <property type="match status" value="1"/>
</dbReference>
<comment type="similarity">
    <text evidence="1">Belongs to the tRNA pseudouridine synthase TruA family.</text>
</comment>
<feature type="domain" description="Pseudouridine synthase I TruA alpha/beta" evidence="4">
    <location>
        <begin position="9"/>
        <end position="103"/>
    </location>
</feature>
<protein>
    <submittedName>
        <fullName evidence="5">tRNA pseudouridine(38-40) synthase</fullName>
        <ecNumber evidence="5">5.4.99.12</ecNumber>
    </submittedName>
</protein>
<dbReference type="AlphaFoldDB" id="A0A3B0SKD6"/>
<dbReference type="PANTHER" id="PTHR11142">
    <property type="entry name" value="PSEUDOURIDYLATE SYNTHASE"/>
    <property type="match status" value="1"/>
</dbReference>
<reference evidence="5" key="1">
    <citation type="submission" date="2018-06" db="EMBL/GenBank/DDBJ databases">
        <authorList>
            <person name="Zhirakovskaya E."/>
        </authorList>
    </citation>
    <scope>NUCLEOTIDE SEQUENCE</scope>
</reference>
<dbReference type="GO" id="GO:0003723">
    <property type="term" value="F:RNA binding"/>
    <property type="evidence" value="ECO:0007669"/>
    <property type="project" value="InterPro"/>
</dbReference>
<keyword evidence="2" id="KW-0819">tRNA processing</keyword>
<dbReference type="PIRSF" id="PIRSF001430">
    <property type="entry name" value="tRNA_psdUrid_synth"/>
    <property type="match status" value="1"/>
</dbReference>
<dbReference type="InterPro" id="IPR020103">
    <property type="entry name" value="PsdUridine_synth_cat_dom_sf"/>
</dbReference>
<gene>
    <name evidence="5" type="ORF">MNBD_ACTINO02-78</name>
</gene>
<evidence type="ECO:0000259" key="4">
    <source>
        <dbReference type="Pfam" id="PF01416"/>
    </source>
</evidence>
<dbReference type="InterPro" id="IPR020094">
    <property type="entry name" value="TruA/RsuA/RluB/E/F_N"/>
</dbReference>
<dbReference type="Gene3D" id="3.30.70.580">
    <property type="entry name" value="Pseudouridine synthase I, catalytic domain, N-terminal subdomain"/>
    <property type="match status" value="1"/>
</dbReference>
<keyword evidence="3 5" id="KW-0413">Isomerase</keyword>
<dbReference type="InterPro" id="IPR001406">
    <property type="entry name" value="PsdUridine_synth_TruA"/>
</dbReference>
<accession>A0A3B0SKD6</accession>
<dbReference type="SUPFAM" id="SSF55120">
    <property type="entry name" value="Pseudouridine synthase"/>
    <property type="match status" value="1"/>
</dbReference>
<dbReference type="Pfam" id="PF01416">
    <property type="entry name" value="PseudoU_synth_1"/>
    <property type="match status" value="2"/>
</dbReference>
<evidence type="ECO:0000256" key="1">
    <source>
        <dbReference type="ARBA" id="ARBA00009375"/>
    </source>
</evidence>
<evidence type="ECO:0000256" key="3">
    <source>
        <dbReference type="ARBA" id="ARBA00023235"/>
    </source>
</evidence>
<dbReference type="Gene3D" id="3.30.70.660">
    <property type="entry name" value="Pseudouridine synthase I, catalytic domain, C-terminal subdomain"/>
    <property type="match status" value="1"/>
</dbReference>
<dbReference type="InterPro" id="IPR020097">
    <property type="entry name" value="PsdUridine_synth_TruA_a/b_dom"/>
</dbReference>
<proteinExistence type="inferred from homology"/>
<dbReference type="PANTHER" id="PTHR11142:SF0">
    <property type="entry name" value="TRNA PSEUDOURIDINE SYNTHASE-LIKE 1"/>
    <property type="match status" value="1"/>
</dbReference>
<dbReference type="InterPro" id="IPR020095">
    <property type="entry name" value="PsdUridine_synth_TruA_C"/>
</dbReference>
<dbReference type="CDD" id="cd02570">
    <property type="entry name" value="PseudoU_synth_EcTruA"/>
    <property type="match status" value="1"/>
</dbReference>
<name>A0A3B0SKD6_9ZZZZ</name>
<organism evidence="5">
    <name type="scientific">hydrothermal vent metagenome</name>
    <dbReference type="NCBI Taxonomy" id="652676"/>
    <lineage>
        <taxon>unclassified sequences</taxon>
        <taxon>metagenomes</taxon>
        <taxon>ecological metagenomes</taxon>
    </lineage>
</organism>
<evidence type="ECO:0000256" key="2">
    <source>
        <dbReference type="ARBA" id="ARBA00022694"/>
    </source>
</evidence>
<dbReference type="HAMAP" id="MF_00171">
    <property type="entry name" value="TruA"/>
    <property type="match status" value="1"/>
</dbReference>
<dbReference type="GO" id="GO:0031119">
    <property type="term" value="P:tRNA pseudouridine synthesis"/>
    <property type="evidence" value="ECO:0007669"/>
    <property type="project" value="TreeGrafter"/>
</dbReference>